<keyword evidence="12" id="KW-0496">Mitochondrion</keyword>
<evidence type="ECO:0000256" key="6">
    <source>
        <dbReference type="ARBA" id="ARBA00022989"/>
    </source>
</evidence>
<keyword evidence="5" id="KW-0479">Metal-binding</keyword>
<dbReference type="InterPro" id="IPR006317">
    <property type="entry name" value="Ubiquinol_cyt_c_Rdtase_Fe-S-su"/>
</dbReference>
<dbReference type="KEGG" id="ehx:EMIHUDRAFT_460004"/>
<comment type="miscellaneous">
    <text evidence="11">The Rieske protein is a high potential 2Fe-2S protein.</text>
</comment>
<comment type="cofactor">
    <cofactor evidence="11">
        <name>[2Fe-2S] cluster</name>
        <dbReference type="ChEBI" id="CHEBI:190135"/>
    </cofactor>
    <text evidence="11">Binds 1 [2Fe-2S] cluster per subunit.</text>
</comment>
<evidence type="ECO:0000256" key="8">
    <source>
        <dbReference type="ARBA" id="ARBA00023014"/>
    </source>
</evidence>
<dbReference type="PaxDb" id="2903-EOD08089"/>
<dbReference type="InterPro" id="IPR004192">
    <property type="entry name" value="Rieske_TM"/>
</dbReference>
<dbReference type="PRINTS" id="PR00162">
    <property type="entry name" value="RIESKE"/>
</dbReference>
<accession>A0A0D3IA04</accession>
<evidence type="ECO:0000256" key="5">
    <source>
        <dbReference type="ARBA" id="ARBA00022723"/>
    </source>
</evidence>
<keyword evidence="6" id="KW-1133">Transmembrane helix</keyword>
<dbReference type="NCBIfam" id="TIGR01416">
    <property type="entry name" value="Rieske_proteo"/>
    <property type="match status" value="1"/>
</dbReference>
<dbReference type="GO" id="GO:0005743">
    <property type="term" value="C:mitochondrial inner membrane"/>
    <property type="evidence" value="ECO:0007669"/>
    <property type="project" value="UniProtKB-SubCell"/>
</dbReference>
<dbReference type="InterPro" id="IPR014349">
    <property type="entry name" value="Rieske_Fe-S_prot"/>
</dbReference>
<evidence type="ECO:0000313" key="14">
    <source>
        <dbReference type="EnsemblProtists" id="EOD08089"/>
    </source>
</evidence>
<keyword evidence="7" id="KW-0408">Iron</keyword>
<dbReference type="PROSITE" id="PS51296">
    <property type="entry name" value="RIESKE"/>
    <property type="match status" value="1"/>
</dbReference>
<evidence type="ECO:0000256" key="3">
    <source>
        <dbReference type="ARBA" id="ARBA00022692"/>
    </source>
</evidence>
<reference evidence="14" key="2">
    <citation type="submission" date="2024-10" db="UniProtKB">
        <authorList>
            <consortium name="EnsemblProtists"/>
        </authorList>
    </citation>
    <scope>IDENTIFICATION</scope>
</reference>
<name>A0A0D3IA04_EMIH1</name>
<evidence type="ECO:0000256" key="12">
    <source>
        <dbReference type="RuleBase" id="RU004495"/>
    </source>
</evidence>
<dbReference type="Proteomes" id="UP000013827">
    <property type="component" value="Unassembled WGS sequence"/>
</dbReference>
<dbReference type="GO" id="GO:0008121">
    <property type="term" value="F:quinol-cytochrome-c reductase activity"/>
    <property type="evidence" value="ECO:0007669"/>
    <property type="project" value="UniProtKB-EC"/>
</dbReference>
<evidence type="ECO:0000313" key="15">
    <source>
        <dbReference type="Proteomes" id="UP000013827"/>
    </source>
</evidence>
<comment type="catalytic activity">
    <reaction evidence="11">
        <text>a quinol + 2 Fe(III)-[cytochrome c](out) = a quinone + 2 Fe(II)-[cytochrome c](out) + 2 H(+)(out)</text>
        <dbReference type="Rhea" id="RHEA:11484"/>
        <dbReference type="Rhea" id="RHEA-COMP:10350"/>
        <dbReference type="Rhea" id="RHEA-COMP:14399"/>
        <dbReference type="ChEBI" id="CHEBI:15378"/>
        <dbReference type="ChEBI" id="CHEBI:24646"/>
        <dbReference type="ChEBI" id="CHEBI:29033"/>
        <dbReference type="ChEBI" id="CHEBI:29034"/>
        <dbReference type="ChEBI" id="CHEBI:132124"/>
        <dbReference type="EC" id="7.1.1.8"/>
    </reaction>
</comment>
<dbReference type="CDD" id="cd03470">
    <property type="entry name" value="Rieske_cytochrome_bc1"/>
    <property type="match status" value="1"/>
</dbReference>
<dbReference type="GO" id="GO:0046872">
    <property type="term" value="F:metal ion binding"/>
    <property type="evidence" value="ECO:0007669"/>
    <property type="project" value="UniProtKB-KW"/>
</dbReference>
<dbReference type="SUPFAM" id="SSF50022">
    <property type="entry name" value="ISP domain"/>
    <property type="match status" value="1"/>
</dbReference>
<keyword evidence="12" id="KW-0679">Respiratory chain</keyword>
<evidence type="ECO:0000256" key="11">
    <source>
        <dbReference type="RuleBase" id="RU004494"/>
    </source>
</evidence>
<sequence length="238" mass="25953">MLRQALRQAAPRFGASPLGALRSLRVSAPAQQSEVTRSTTPGGGYVTTVDPSKFVDGESLTAHQARVRHADPANRTFNYAMIGGAKFISASAWRLCLIKFLAQMNPAADVLAMASLEVDISKLSMGECITVKWRGKPVFIRSRTEDEIAEAADVNLAELRDPENDLDRVQKPETLIVLGVCTHLGCVPINKAGDYNGWFCPCHGSHYDTSGRIRKGPAPLNMEVPPYSFIEEEKLLIG</sequence>
<evidence type="ECO:0000256" key="4">
    <source>
        <dbReference type="ARBA" id="ARBA00022714"/>
    </source>
</evidence>
<dbReference type="InterPro" id="IPR005805">
    <property type="entry name" value="Rieske_Fe-S_prot_C"/>
</dbReference>
<dbReference type="PANTHER" id="PTHR10134">
    <property type="entry name" value="CYTOCHROME B-C1 COMPLEX SUBUNIT RIESKE, MITOCHONDRIAL"/>
    <property type="match status" value="1"/>
</dbReference>
<keyword evidence="11" id="KW-0249">Electron transport</keyword>
<dbReference type="EnsemblProtists" id="EOD08089">
    <property type="protein sequence ID" value="EOD08089"/>
    <property type="gene ID" value="EMIHUDRAFT_460004"/>
</dbReference>
<dbReference type="Gene3D" id="2.102.10.10">
    <property type="entry name" value="Rieske [2Fe-2S] iron-sulphur domain"/>
    <property type="match status" value="1"/>
</dbReference>
<dbReference type="GO" id="GO:0051537">
    <property type="term" value="F:2 iron, 2 sulfur cluster binding"/>
    <property type="evidence" value="ECO:0007669"/>
    <property type="project" value="UniProtKB-KW"/>
</dbReference>
<keyword evidence="10" id="KW-1015">Disulfide bond</keyword>
<evidence type="ECO:0000259" key="13">
    <source>
        <dbReference type="PROSITE" id="PS51296"/>
    </source>
</evidence>
<proteinExistence type="inferred from homology"/>
<keyword evidence="8" id="KW-0411">Iron-sulfur</keyword>
<dbReference type="GeneID" id="17254239"/>
<dbReference type="EC" id="7.1.1.8" evidence="11"/>
<keyword evidence="9" id="KW-0472">Membrane</keyword>
<dbReference type="eggNOG" id="KOG1671">
    <property type="taxonomic scope" value="Eukaryota"/>
</dbReference>
<evidence type="ECO:0000256" key="9">
    <source>
        <dbReference type="ARBA" id="ARBA00023136"/>
    </source>
</evidence>
<reference evidence="15" key="1">
    <citation type="journal article" date="2013" name="Nature">
        <title>Pan genome of the phytoplankton Emiliania underpins its global distribution.</title>
        <authorList>
            <person name="Read B.A."/>
            <person name="Kegel J."/>
            <person name="Klute M.J."/>
            <person name="Kuo A."/>
            <person name="Lefebvre S.C."/>
            <person name="Maumus F."/>
            <person name="Mayer C."/>
            <person name="Miller J."/>
            <person name="Monier A."/>
            <person name="Salamov A."/>
            <person name="Young J."/>
            <person name="Aguilar M."/>
            <person name="Claverie J.M."/>
            <person name="Frickenhaus S."/>
            <person name="Gonzalez K."/>
            <person name="Herman E.K."/>
            <person name="Lin Y.C."/>
            <person name="Napier J."/>
            <person name="Ogata H."/>
            <person name="Sarno A.F."/>
            <person name="Shmutz J."/>
            <person name="Schroeder D."/>
            <person name="de Vargas C."/>
            <person name="Verret F."/>
            <person name="von Dassow P."/>
            <person name="Valentin K."/>
            <person name="Van de Peer Y."/>
            <person name="Wheeler G."/>
            <person name="Dacks J.B."/>
            <person name="Delwiche C.F."/>
            <person name="Dyhrman S.T."/>
            <person name="Glockner G."/>
            <person name="John U."/>
            <person name="Richards T."/>
            <person name="Worden A.Z."/>
            <person name="Zhang X."/>
            <person name="Grigoriev I.V."/>
            <person name="Allen A.E."/>
            <person name="Bidle K."/>
            <person name="Borodovsky M."/>
            <person name="Bowler C."/>
            <person name="Brownlee C."/>
            <person name="Cock J.M."/>
            <person name="Elias M."/>
            <person name="Gladyshev V.N."/>
            <person name="Groth M."/>
            <person name="Guda C."/>
            <person name="Hadaegh A."/>
            <person name="Iglesias-Rodriguez M.D."/>
            <person name="Jenkins J."/>
            <person name="Jones B.M."/>
            <person name="Lawson T."/>
            <person name="Leese F."/>
            <person name="Lindquist E."/>
            <person name="Lobanov A."/>
            <person name="Lomsadze A."/>
            <person name="Malik S.B."/>
            <person name="Marsh M.E."/>
            <person name="Mackinder L."/>
            <person name="Mock T."/>
            <person name="Mueller-Roeber B."/>
            <person name="Pagarete A."/>
            <person name="Parker M."/>
            <person name="Probert I."/>
            <person name="Quesneville H."/>
            <person name="Raines C."/>
            <person name="Rensing S.A."/>
            <person name="Riano-Pachon D.M."/>
            <person name="Richier S."/>
            <person name="Rokitta S."/>
            <person name="Shiraiwa Y."/>
            <person name="Soanes D.M."/>
            <person name="van der Giezen M."/>
            <person name="Wahlund T.M."/>
            <person name="Williams B."/>
            <person name="Wilson W."/>
            <person name="Wolfe G."/>
            <person name="Wurch L.L."/>
        </authorList>
    </citation>
    <scope>NUCLEOTIDE SEQUENCE</scope>
</reference>
<evidence type="ECO:0000256" key="7">
    <source>
        <dbReference type="ARBA" id="ARBA00023004"/>
    </source>
</evidence>
<dbReference type="FunFam" id="2.102.10.10:FF:000001">
    <property type="entry name" value="Cytochrome b-c1 complex subunit Rieske, mitochondrial"/>
    <property type="match status" value="1"/>
</dbReference>
<keyword evidence="11" id="KW-0813">Transport</keyword>
<dbReference type="HOGENOM" id="CLU_055690_0_2_1"/>
<comment type="subcellular location">
    <subcellularLocation>
        <location evidence="1">Membrane</location>
        <topology evidence="1">Single-pass membrane protein</topology>
    </subcellularLocation>
    <subcellularLocation>
        <location evidence="12">Mitochondrion inner membrane</location>
    </subcellularLocation>
</comment>
<evidence type="ECO:0000256" key="2">
    <source>
        <dbReference type="ARBA" id="ARBA00010651"/>
    </source>
</evidence>
<dbReference type="STRING" id="2903.R1DHA4"/>
<comment type="similarity">
    <text evidence="2">Belongs to the Rieske iron-sulfur protein family.</text>
</comment>
<dbReference type="OMA" id="INAYTHT"/>
<protein>
    <recommendedName>
        <fullName evidence="11">Cytochrome b-c1 complex subunit Rieske, mitochondrial</fullName>
        <ecNumber evidence="11">7.1.1.8</ecNumber>
    </recommendedName>
</protein>
<organism evidence="14 15">
    <name type="scientific">Emiliania huxleyi (strain CCMP1516)</name>
    <dbReference type="NCBI Taxonomy" id="280463"/>
    <lineage>
        <taxon>Eukaryota</taxon>
        <taxon>Haptista</taxon>
        <taxon>Haptophyta</taxon>
        <taxon>Prymnesiophyceae</taxon>
        <taxon>Isochrysidales</taxon>
        <taxon>Noelaerhabdaceae</taxon>
        <taxon>Emiliania</taxon>
    </lineage>
</organism>
<feature type="domain" description="Rieske" evidence="13">
    <location>
        <begin position="140"/>
        <end position="236"/>
    </location>
</feature>
<keyword evidence="4" id="KW-0001">2Fe-2S</keyword>
<dbReference type="Pfam" id="PF00355">
    <property type="entry name" value="Rieske"/>
    <property type="match status" value="1"/>
</dbReference>
<keyword evidence="3" id="KW-0812">Transmembrane</keyword>
<dbReference type="Pfam" id="PF02921">
    <property type="entry name" value="UCR_TM"/>
    <property type="match status" value="1"/>
</dbReference>
<dbReference type="SUPFAM" id="SSF81502">
    <property type="entry name" value="ISP transmembrane anchor"/>
    <property type="match status" value="1"/>
</dbReference>
<dbReference type="InterPro" id="IPR036922">
    <property type="entry name" value="Rieske_2Fe-2S_sf"/>
</dbReference>
<keyword evidence="15" id="KW-1185">Reference proteome</keyword>
<dbReference type="RefSeq" id="XP_005760518.1">
    <property type="nucleotide sequence ID" value="XM_005760461.1"/>
</dbReference>
<evidence type="ECO:0000256" key="1">
    <source>
        <dbReference type="ARBA" id="ARBA00004167"/>
    </source>
</evidence>
<evidence type="ECO:0000256" key="10">
    <source>
        <dbReference type="ARBA" id="ARBA00023157"/>
    </source>
</evidence>
<dbReference type="AlphaFoldDB" id="A0A0D3IA04"/>
<dbReference type="InterPro" id="IPR017941">
    <property type="entry name" value="Rieske_2Fe-2S"/>
</dbReference>